<keyword evidence="2" id="KW-1185">Reference proteome</keyword>
<organism evidence="1 2">
    <name type="scientific">Nostoc flagelliforme FACHB-838</name>
    <dbReference type="NCBI Taxonomy" id="2692904"/>
    <lineage>
        <taxon>Bacteria</taxon>
        <taxon>Bacillati</taxon>
        <taxon>Cyanobacteriota</taxon>
        <taxon>Cyanophyceae</taxon>
        <taxon>Nostocales</taxon>
        <taxon>Nostocaceae</taxon>
        <taxon>Nostoc</taxon>
    </lineage>
</organism>
<evidence type="ECO:0000313" key="1">
    <source>
        <dbReference type="EMBL" id="MBD2536705.1"/>
    </source>
</evidence>
<protein>
    <submittedName>
        <fullName evidence="1">Uncharacterized protein</fullName>
    </submittedName>
</protein>
<accession>A0ABR8E5X4</accession>
<reference evidence="1 2" key="1">
    <citation type="journal article" date="2020" name="ISME J.">
        <title>Comparative genomics reveals insights into cyanobacterial evolution and habitat adaptation.</title>
        <authorList>
            <person name="Chen M.Y."/>
            <person name="Teng W.K."/>
            <person name="Zhao L."/>
            <person name="Hu C.X."/>
            <person name="Zhou Y.K."/>
            <person name="Han B.P."/>
            <person name="Song L.R."/>
            <person name="Shu W.S."/>
        </authorList>
    </citation>
    <scope>NUCLEOTIDE SEQUENCE [LARGE SCALE GENOMIC DNA]</scope>
    <source>
        <strain evidence="1 2">FACHB-838</strain>
    </source>
</reference>
<comment type="caution">
    <text evidence="1">The sequence shown here is derived from an EMBL/GenBank/DDBJ whole genome shotgun (WGS) entry which is preliminary data.</text>
</comment>
<dbReference type="Proteomes" id="UP000623440">
    <property type="component" value="Unassembled WGS sequence"/>
</dbReference>
<proteinExistence type="predicted"/>
<gene>
    <name evidence="1" type="ORF">H6G97_48655</name>
</gene>
<name>A0ABR8E5X4_9NOSO</name>
<evidence type="ECO:0000313" key="2">
    <source>
        <dbReference type="Proteomes" id="UP000623440"/>
    </source>
</evidence>
<dbReference type="EMBL" id="JACJSI010000530">
    <property type="protein sequence ID" value="MBD2536705.1"/>
    <property type="molecule type" value="Genomic_DNA"/>
</dbReference>
<sequence>MKKKQPKYLKAMKRIKATINKSKNPSRLLKDVITKKEFKKRCGILKNKIY</sequence>